<dbReference type="GO" id="GO:0008270">
    <property type="term" value="F:zinc ion binding"/>
    <property type="evidence" value="ECO:0007669"/>
    <property type="project" value="UniProtKB-KW"/>
</dbReference>
<feature type="domain" description="C2H2-type" evidence="6">
    <location>
        <begin position="2728"/>
        <end position="2755"/>
    </location>
</feature>
<dbReference type="PROSITE" id="PS00028">
    <property type="entry name" value="ZINC_FINGER_C2H2_1"/>
    <property type="match status" value="7"/>
</dbReference>
<organism evidence="7 8">
    <name type="scientific">Psylliodes chrysocephalus</name>
    <dbReference type="NCBI Taxonomy" id="3402493"/>
    <lineage>
        <taxon>Eukaryota</taxon>
        <taxon>Metazoa</taxon>
        <taxon>Ecdysozoa</taxon>
        <taxon>Arthropoda</taxon>
        <taxon>Hexapoda</taxon>
        <taxon>Insecta</taxon>
        <taxon>Pterygota</taxon>
        <taxon>Neoptera</taxon>
        <taxon>Endopterygota</taxon>
        <taxon>Coleoptera</taxon>
        <taxon>Polyphaga</taxon>
        <taxon>Cucujiformia</taxon>
        <taxon>Chrysomeloidea</taxon>
        <taxon>Chrysomelidae</taxon>
        <taxon>Galerucinae</taxon>
        <taxon>Alticini</taxon>
        <taxon>Psylliodes</taxon>
    </lineage>
</organism>
<feature type="compositionally biased region" description="Basic and acidic residues" evidence="5">
    <location>
        <begin position="2105"/>
        <end position="2119"/>
    </location>
</feature>
<dbReference type="InterPro" id="IPR036236">
    <property type="entry name" value="Znf_C2H2_sf"/>
</dbReference>
<feature type="compositionally biased region" description="Basic and acidic residues" evidence="5">
    <location>
        <begin position="1149"/>
        <end position="1168"/>
    </location>
</feature>
<feature type="compositionally biased region" description="Polar residues" evidence="5">
    <location>
        <begin position="56"/>
        <end position="66"/>
    </location>
</feature>
<dbReference type="InterPro" id="IPR013087">
    <property type="entry name" value="Znf_C2H2_type"/>
</dbReference>
<dbReference type="Gene3D" id="3.30.160.60">
    <property type="entry name" value="Classic Zinc Finger"/>
    <property type="match status" value="6"/>
</dbReference>
<feature type="compositionally biased region" description="Polar residues" evidence="5">
    <location>
        <begin position="976"/>
        <end position="987"/>
    </location>
</feature>
<dbReference type="Pfam" id="PF00096">
    <property type="entry name" value="zf-C2H2"/>
    <property type="match status" value="3"/>
</dbReference>
<dbReference type="Proteomes" id="UP001153636">
    <property type="component" value="Chromosome 2"/>
</dbReference>
<feature type="region of interest" description="Disordered" evidence="5">
    <location>
        <begin position="2193"/>
        <end position="2248"/>
    </location>
</feature>
<feature type="region of interest" description="Disordered" evidence="5">
    <location>
        <begin position="402"/>
        <end position="447"/>
    </location>
</feature>
<keyword evidence="2 4" id="KW-0863">Zinc-finger</keyword>
<feature type="compositionally biased region" description="Low complexity" evidence="5">
    <location>
        <begin position="348"/>
        <end position="360"/>
    </location>
</feature>
<evidence type="ECO:0000259" key="6">
    <source>
        <dbReference type="PROSITE" id="PS50157"/>
    </source>
</evidence>
<feature type="domain" description="C2H2-type" evidence="6">
    <location>
        <begin position="2756"/>
        <end position="2783"/>
    </location>
</feature>
<evidence type="ECO:0000256" key="5">
    <source>
        <dbReference type="SAM" id="MobiDB-lite"/>
    </source>
</evidence>
<keyword evidence="8" id="KW-1185">Reference proteome</keyword>
<feature type="compositionally biased region" description="Polar residues" evidence="5">
    <location>
        <begin position="2221"/>
        <end position="2231"/>
    </location>
</feature>
<feature type="compositionally biased region" description="Basic and acidic residues" evidence="5">
    <location>
        <begin position="2146"/>
        <end position="2157"/>
    </location>
</feature>
<feature type="compositionally biased region" description="Polar residues" evidence="5">
    <location>
        <begin position="324"/>
        <end position="344"/>
    </location>
</feature>
<dbReference type="EMBL" id="OV651814">
    <property type="protein sequence ID" value="CAH1105785.1"/>
    <property type="molecule type" value="Genomic_DNA"/>
</dbReference>
<feature type="compositionally biased region" description="Basic and acidic residues" evidence="5">
    <location>
        <begin position="1178"/>
        <end position="1194"/>
    </location>
</feature>
<dbReference type="SMART" id="SM00355">
    <property type="entry name" value="ZnF_C2H2"/>
    <property type="match status" value="7"/>
</dbReference>
<feature type="compositionally biased region" description="Basic and acidic residues" evidence="5">
    <location>
        <begin position="423"/>
        <end position="447"/>
    </location>
</feature>
<keyword evidence="3" id="KW-0862">Zinc</keyword>
<feature type="compositionally biased region" description="Basic and acidic residues" evidence="5">
    <location>
        <begin position="2852"/>
        <end position="2870"/>
    </location>
</feature>
<evidence type="ECO:0000256" key="2">
    <source>
        <dbReference type="ARBA" id="ARBA00022771"/>
    </source>
</evidence>
<feature type="compositionally biased region" description="Polar residues" evidence="5">
    <location>
        <begin position="718"/>
        <end position="743"/>
    </location>
</feature>
<feature type="compositionally biased region" description="Polar residues" evidence="5">
    <location>
        <begin position="361"/>
        <end position="370"/>
    </location>
</feature>
<feature type="region of interest" description="Disordered" evidence="5">
    <location>
        <begin position="56"/>
        <end position="77"/>
    </location>
</feature>
<proteinExistence type="predicted"/>
<feature type="region of interest" description="Disordered" evidence="5">
    <location>
        <begin position="1149"/>
        <end position="1194"/>
    </location>
</feature>
<feature type="region of interest" description="Disordered" evidence="5">
    <location>
        <begin position="2566"/>
        <end position="2608"/>
    </location>
</feature>
<evidence type="ECO:0000256" key="1">
    <source>
        <dbReference type="ARBA" id="ARBA00022723"/>
    </source>
</evidence>
<evidence type="ECO:0000313" key="8">
    <source>
        <dbReference type="Proteomes" id="UP001153636"/>
    </source>
</evidence>
<evidence type="ECO:0000313" key="7">
    <source>
        <dbReference type="EMBL" id="CAH1105785.1"/>
    </source>
</evidence>
<feature type="region of interest" description="Disordered" evidence="5">
    <location>
        <begin position="614"/>
        <end position="1045"/>
    </location>
</feature>
<feature type="domain" description="C2H2-type" evidence="6">
    <location>
        <begin position="2666"/>
        <end position="2693"/>
    </location>
</feature>
<name>A0A9P0GDF7_9CUCU</name>
<feature type="domain" description="C2H2-type" evidence="6">
    <location>
        <begin position="2784"/>
        <end position="2811"/>
    </location>
</feature>
<feature type="region of interest" description="Disordered" evidence="5">
    <location>
        <begin position="188"/>
        <end position="219"/>
    </location>
</feature>
<evidence type="ECO:0000256" key="3">
    <source>
        <dbReference type="ARBA" id="ARBA00022833"/>
    </source>
</evidence>
<feature type="compositionally biased region" description="Polar residues" evidence="5">
    <location>
        <begin position="797"/>
        <end position="807"/>
    </location>
</feature>
<reference evidence="7" key="1">
    <citation type="submission" date="2022-01" db="EMBL/GenBank/DDBJ databases">
        <authorList>
            <person name="King R."/>
        </authorList>
    </citation>
    <scope>NUCLEOTIDE SEQUENCE</scope>
</reference>
<feature type="compositionally biased region" description="Basic and acidic residues" evidence="5">
    <location>
        <begin position="2036"/>
        <end position="2066"/>
    </location>
</feature>
<feature type="region of interest" description="Disordered" evidence="5">
    <location>
        <begin position="2832"/>
        <end position="2870"/>
    </location>
</feature>
<feature type="region of interest" description="Disordered" evidence="5">
    <location>
        <begin position="1861"/>
        <end position="1880"/>
    </location>
</feature>
<feature type="compositionally biased region" description="Polar residues" evidence="5">
    <location>
        <begin position="919"/>
        <end position="932"/>
    </location>
</feature>
<evidence type="ECO:0000256" key="4">
    <source>
        <dbReference type="PROSITE-ProRule" id="PRU00042"/>
    </source>
</evidence>
<feature type="compositionally biased region" description="Basic and acidic residues" evidence="5">
    <location>
        <begin position="641"/>
        <end position="684"/>
    </location>
</feature>
<dbReference type="PANTHER" id="PTHR23235">
    <property type="entry name" value="KRUEPPEL-LIKE TRANSCRIPTION FACTOR"/>
    <property type="match status" value="1"/>
</dbReference>
<keyword evidence="1" id="KW-0479">Metal-binding</keyword>
<feature type="region of interest" description="Disordered" evidence="5">
    <location>
        <begin position="2002"/>
        <end position="2066"/>
    </location>
</feature>
<dbReference type="OrthoDB" id="6077919at2759"/>
<sequence>MKKKPEQYTRQGKTNNNIKSFLSNLKENDLHFEDNQITQCVFLGVLRLKPVPSVFNSNNLPSTAVESKNKKHKNNNSTKEVNKNISAKRDINKVISGKIRKKNPDTIKASVKKLATKKPVIKIKFNMNKNKKESSKDTVTILQDSLTKVTPQTMLQNKTITLNPIQTTPSFNPVQNLFDKLKQQMDEKYNRPGTSDVSKETLFSSEMKGSKKSKKPTKKKDIFERLVMPLLPSNTSFNDNGYYSSTSTASNKTSDEVIVINEENSDSDDDDDEYEEVLVNTGPMPNFVLRTTSTEKFENDDVIVINDRSSPTIDHLTIDDTRSTRTSPRLNKSDPNLQKNNNQERTSHSNTITINDSNNSAETVVSSSKQSSDKPRKRRTLLPTIPLNFFNTSMLLRSELAQKKGGGTAEGRSGSRASTSKVQKSESKQEKSLLKHKKDKSDSKARNNTENLIYEVVKSSTALPDQSIIEKNASEQKNDDVLIDNSPPKVEPLIIKLKVSQNKNSSEKSTQENGQHVIKNISQKSEVAKITKNLFFPRLLRSDITQQKPNKKKEDITAKKAINSAEIVPQPSATISSRKSPIKLNISKEIVAVELPNKVVENVVEKKTVELKSPLKEKSPEKLSNNNKKTEKSPESQQRQLRSDVIQDKNTTEEGRGKDETIPISKIEDTSKVPIEKSDEEKPVIRKSRTPKKTVDSEVIPIEKPVANQEKPPDQEKPSLNQEKSSSNQEKPSPNQEKLSPNQEKPPLDQEKPSPNQEKPVIRKLRTQKIAADSEVNLIGKTVPNQEKPSSNKEKPSPNQEKPSPNQEKPVIRKSRTQKIAIDSEVILIEKTVPNQEKPSSNKEKPSPNQEKSVIRNPRAQKKTTDSDDILIEKPVPNHEKTSPNLEKSSPNQEKLVIRKPRTQKKAADSEVIIIEKTVPNQEKPSPNQEKQPPNKEKPVIRKSRTQKNAADSEVIIVEKPVPNQEKPFPNHEKPSPNQENPSQNQGKPVIRKPRPQKKVVDSEVALIEKPVPNQEKPSPNEEKPLTNQEKPIIRKPRTPKKTADSEVILIEKTLPNQERLVKENLVVDEAALRLLRSNPTMKNSNEEAIIVAQIPVTSKSTDFAQKESTVEAQKSIMDIEVINVAQFYTPKDKLVKQTKTDVLQKKSTLDKAKDDSNNNRSKKDISNKKNIVARRPLRSDQSQKEPVDSEIGKIDKTVEKSRKEVPKVKSVEELVKESKCDDILTKSNYMDVKSSQILEDPTKILPKPKNTEVVRKLRSELSQKEVTNKDDKILKPSDPDVQIVNMETAQETSKTDLILSKNKKVSSRLVGNLGIDLVDYANLSVDTATPRRLRSEFAQKNDDAEEVVNAGEKLVEPPKSKGETEEQTTEAVEKHIIDVIEVPKRNRTISKSKNIVVTETTVEKIKRNQSLSKTTKDKLLDIKGEAEEQRTEVIQNSSSAVEKDIDVIELPKRNRTVSKAKTNNTVTETTAEKIKRNRSLSKTGTDKPIEVANVIIDAGDEASKIKFSNKDEANPIKDIKMDKNVSKEIHAPKINSSEKPKRKYTKKVKNIFSNNGVTNTKLLEEPKRKYTKKVKNIFSKNGVTNTELLEKPKRKYTKKVKNIFSNYGVTNAELLEKPKRKYTKKVKNIFSNAAVTNTELIEKPKRKYTKKVKNVFSNAAVINTELIEKPKRKYTKKVKNIFFNKDVQIAVSSSVPLKKSISDLNIEKLEKNRSVSKTKTKYTVKTLSDIKTKEKVTKKKEKATFKIKKAKKLFKPPKKIPLKAKINKSSQKNSENKKNVFQIKIEHEENEIKVKVEKSDDQVVQKTVKTKVTKSKSADENAQQAATKNTAPNIIVKKTDTKLNKIRLLGKVSNISAKVKPEVSPPKKRGRKKKNQENTVEMNVVKETPKQDKIKPIQKKQDLDEITVVPEKRTKKQKDSPVRTLRSSFAPIVIKQEPPEEKPVAIIEKVVALIHSEPKPKILEEPIETKPIVKEKKEIIKPRILRSQNFNEIETINEIKEAVPPKEVNKKRNNKNDTKKKGVLPKSKTIKKNKKDAVAKNLRSDVKAKKEKPKTSKKELAEAKKDIKTKGRTKIDQLTKNSKKKIFEQVKSKLKTAKVANPLKKPETKKKPAAKEKTMLNWHNDDIIERIIQELKNSIFSKDGIENKIAKDDRSTTKKVKKIAKKPNLESSIKNKRKLLLAKKKLLQKKAALQRKLRSARITESEANTSGSSDSKENNPPKSTASSEIPSSIDVAPQTKTEDIKKEETTVHLVDSYLVEIKDSEAEKKPKSINIINDVTVHTNGNIVEKLVKRKLEDTPESIISKRRHYKSIIAKGDTPTSSTNLSQQNITDLTSNLSKKHDITVFDFDESEPEFPPLRHKTTPKSKTDEPTRVLKSSETQTTPIKRPERAASPTQSTNISSVILKDLDKTKSEASAQTEDDIVIEDDETMIKNERKVICQPSTSFQVDKDQILVTDKIINTDNALLKPNQYKNKFEIVPAFDGEGKPRKLWSIIQSPKPDPSLPMQCVNMSDFKLGLAELSSTSKDAEESPEHLEKKSPLKQATIIEMFSKVWKKRDTVKQDIFSKPMAPPKVPKVEPTKTEPAPSPRRDRPVDDYDDDDDSDTESRLEWIPEEYAEYKLKYSVQKMRQFKPRFKCKICQIKMPTYYKLLKHRKEHDNQDRPHVCPQCGSEFREVQDFSAHLRVHKGKHPYMCNKCDLGFWTKKAYEAHALVHVLRKVKQPEKKFRCDVCAKQFSKLCDVERHIRVHTGEKTCICNICNKGFVQAHNLSKHLLTHLHIKPFICEICNKQFGRNDVLRRHLLIHSVQKPINCSVCNKGFIRQSQLLQHMRKKHPGHSVEGLTEMSDDEDSIKNEDSMSDDGKTSKVKS</sequence>
<dbReference type="SUPFAM" id="SSF57667">
    <property type="entry name" value="beta-beta-alpha zinc fingers"/>
    <property type="match status" value="3"/>
</dbReference>
<feature type="region of interest" description="Disordered" evidence="5">
    <location>
        <begin position="2350"/>
        <end position="2400"/>
    </location>
</feature>
<gene>
    <name evidence="7" type="ORF">PSYICH_LOCUS6587</name>
</gene>
<protein>
    <recommendedName>
        <fullName evidence="6">C2H2-type domain-containing protein</fullName>
    </recommendedName>
</protein>
<feature type="region of interest" description="Disordered" evidence="5">
    <location>
        <begin position="313"/>
        <end position="380"/>
    </location>
</feature>
<feature type="region of interest" description="Disordered" evidence="5">
    <location>
        <begin position="236"/>
        <end position="255"/>
    </location>
</feature>
<feature type="region of interest" description="Disordered" evidence="5">
    <location>
        <begin position="2098"/>
        <end position="2119"/>
    </location>
</feature>
<feature type="region of interest" description="Disordered" evidence="5">
    <location>
        <begin position="2146"/>
        <end position="2170"/>
    </location>
</feature>
<feature type="compositionally biased region" description="Basic and acidic residues" evidence="5">
    <location>
        <begin position="2002"/>
        <end position="2021"/>
    </location>
</feature>
<feature type="domain" description="C2H2-type" evidence="6">
    <location>
        <begin position="2812"/>
        <end position="2840"/>
    </location>
</feature>
<feature type="compositionally biased region" description="Polar residues" evidence="5">
    <location>
        <begin position="883"/>
        <end position="893"/>
    </location>
</feature>
<dbReference type="PROSITE" id="PS50157">
    <property type="entry name" value="ZINC_FINGER_C2H2_2"/>
    <property type="match status" value="5"/>
</dbReference>
<accession>A0A9P0GDF7</accession>
<feature type="compositionally biased region" description="Polar residues" evidence="5">
    <location>
        <begin position="2377"/>
        <end position="2386"/>
    </location>
</feature>
<feature type="compositionally biased region" description="Polar residues" evidence="5">
    <location>
        <begin position="236"/>
        <end position="252"/>
    </location>
</feature>